<accession>A0A1W7RAU1</accession>
<name>A0A1W7RAU1_9SCOR</name>
<keyword evidence="11" id="KW-0732">Signal</keyword>
<reference evidence="12" key="1">
    <citation type="submission" date="2016-11" db="EMBL/GenBank/DDBJ databases">
        <title>Venom-gland transcriptomics and venom proteomics of the black-back scorpion (Hadrurus spadix) reveal detectability challenges and an unexplored realm of animal toxin diversity.</title>
        <authorList>
            <person name="Rokyta D.R."/>
            <person name="Ward M.J."/>
        </authorList>
    </citation>
    <scope>NUCLEOTIDE SEQUENCE</scope>
    <source>
        <tissue evidence="12">Venom gland</tissue>
    </source>
</reference>
<dbReference type="InterPro" id="IPR012632">
    <property type="entry name" value="Scorpion_calcine"/>
</dbReference>
<dbReference type="SUPFAM" id="SSF57059">
    <property type="entry name" value="omega toxin-like"/>
    <property type="match status" value="1"/>
</dbReference>
<sequence>MKTSSLTIIFIAVIITIICLNIHDVEAREIEFNAGRVVRSEKDCIKHLQRCRENKQCCSKKCSRRGTNPEKRCR</sequence>
<dbReference type="PROSITE" id="PS60028">
    <property type="entry name" value="SCORPION_CALCINE"/>
    <property type="match status" value="1"/>
</dbReference>
<evidence type="ECO:0000313" key="12">
    <source>
        <dbReference type="EMBL" id="JAV48253.1"/>
    </source>
</evidence>
<comment type="subcellular location">
    <subcellularLocation>
        <location evidence="1">Secreted</location>
    </subcellularLocation>
</comment>
<evidence type="ECO:0000256" key="8">
    <source>
        <dbReference type="ARBA" id="ARBA00022872"/>
    </source>
</evidence>
<keyword evidence="7" id="KW-0960">Knottin</keyword>
<feature type="signal peptide" evidence="11">
    <location>
        <begin position="1"/>
        <end position="27"/>
    </location>
</feature>
<dbReference type="Pfam" id="PF08099">
    <property type="entry name" value="Toxin_27"/>
    <property type="match status" value="1"/>
</dbReference>
<protein>
    <submittedName>
        <fullName evidence="12">Calcium-channel toxin</fullName>
    </submittedName>
</protein>
<evidence type="ECO:0000256" key="9">
    <source>
        <dbReference type="ARBA" id="ARBA00023157"/>
    </source>
</evidence>
<keyword evidence="10" id="KW-1219">Ryanodine-sensitive calcium-release channel impairing toxin</keyword>
<keyword evidence="9" id="KW-1015">Disulfide bond</keyword>
<keyword evidence="5" id="KW-0528">Neurotoxin</keyword>
<evidence type="ECO:0000256" key="10">
    <source>
        <dbReference type="ARBA" id="ARBA00023297"/>
    </source>
</evidence>
<evidence type="ECO:0000256" key="4">
    <source>
        <dbReference type="ARBA" id="ARBA00022656"/>
    </source>
</evidence>
<evidence type="ECO:0000256" key="7">
    <source>
        <dbReference type="ARBA" id="ARBA00022854"/>
    </source>
</evidence>
<dbReference type="GO" id="GO:0019855">
    <property type="term" value="F:calcium channel inhibitor activity"/>
    <property type="evidence" value="ECO:0007669"/>
    <property type="project" value="InterPro"/>
</dbReference>
<proteinExistence type="inferred from homology"/>
<evidence type="ECO:0000256" key="5">
    <source>
        <dbReference type="ARBA" id="ARBA00022699"/>
    </source>
</evidence>
<dbReference type="GO" id="GO:0005576">
    <property type="term" value="C:extracellular region"/>
    <property type="evidence" value="ECO:0007669"/>
    <property type="project" value="UniProtKB-SubCell"/>
</dbReference>
<keyword evidence="4" id="KW-0800">Toxin</keyword>
<dbReference type="AlphaFoldDB" id="A0A1W7RAU1"/>
<organism evidence="12">
    <name type="scientific">Hadrurus spadix</name>
    <dbReference type="NCBI Taxonomy" id="141984"/>
    <lineage>
        <taxon>Eukaryota</taxon>
        <taxon>Metazoa</taxon>
        <taxon>Ecdysozoa</taxon>
        <taxon>Arthropoda</taxon>
        <taxon>Chelicerata</taxon>
        <taxon>Arachnida</taxon>
        <taxon>Scorpiones</taxon>
        <taxon>Iurida</taxon>
        <taxon>Iuroidea</taxon>
        <taxon>Hadrurus</taxon>
    </lineage>
</organism>
<dbReference type="EMBL" id="GFAH01000136">
    <property type="protein sequence ID" value="JAV48253.1"/>
    <property type="molecule type" value="Transcribed_RNA"/>
</dbReference>
<keyword evidence="8" id="KW-0872">Ion channel impairing toxin</keyword>
<evidence type="ECO:0000256" key="2">
    <source>
        <dbReference type="ARBA" id="ARBA00008992"/>
    </source>
</evidence>
<keyword evidence="6" id="KW-0108">Calcium channel impairing toxin</keyword>
<feature type="chain" id="PRO_5010872047" evidence="11">
    <location>
        <begin position="28"/>
        <end position="74"/>
    </location>
</feature>
<evidence type="ECO:0000256" key="1">
    <source>
        <dbReference type="ARBA" id="ARBA00004613"/>
    </source>
</evidence>
<keyword evidence="3" id="KW-0964">Secreted</keyword>
<evidence type="ECO:0000256" key="6">
    <source>
        <dbReference type="ARBA" id="ARBA00022831"/>
    </source>
</evidence>
<evidence type="ECO:0000256" key="11">
    <source>
        <dbReference type="SAM" id="SignalP"/>
    </source>
</evidence>
<dbReference type="GO" id="GO:0090729">
    <property type="term" value="F:toxin activity"/>
    <property type="evidence" value="ECO:0007669"/>
    <property type="project" value="UniProtKB-KW"/>
</dbReference>
<evidence type="ECO:0000256" key="3">
    <source>
        <dbReference type="ARBA" id="ARBA00022525"/>
    </source>
</evidence>
<comment type="similarity">
    <text evidence="2">Belongs to the scorpion calcin family.</text>
</comment>